<organism evidence="2 3">
    <name type="scientific">Rhodococcus rhodochrous J45</name>
    <dbReference type="NCBI Taxonomy" id="935266"/>
    <lineage>
        <taxon>Bacteria</taxon>
        <taxon>Bacillati</taxon>
        <taxon>Actinomycetota</taxon>
        <taxon>Actinomycetes</taxon>
        <taxon>Mycobacteriales</taxon>
        <taxon>Nocardiaceae</taxon>
        <taxon>Rhodococcus</taxon>
    </lineage>
</organism>
<dbReference type="NCBIfam" id="TIGR02246">
    <property type="entry name" value="SgcJ/EcaC family oxidoreductase"/>
    <property type="match status" value="1"/>
</dbReference>
<sequence length="156" mass="17252">MMDAATDPVARAEDIAAINALTARYALVVDDHDMECLADLYTPDAVLVGLSGTIRGRDAIVAYVRRTLDTYDGASIHTPHPGVVDFTAPNTAVGVIPSHVEYAQDGVQYVLALRYHDRYERSDDVWLFAERRLEVRYAVPVHHYGTVLTNPTPNEV</sequence>
<evidence type="ECO:0000313" key="3">
    <source>
        <dbReference type="Proteomes" id="UP000317573"/>
    </source>
</evidence>
<dbReference type="Pfam" id="PF13577">
    <property type="entry name" value="SnoaL_4"/>
    <property type="match status" value="1"/>
</dbReference>
<dbReference type="RefSeq" id="WP_100226117.1">
    <property type="nucleotide sequence ID" value="NZ_VLJT01000001.1"/>
</dbReference>
<dbReference type="InterPro" id="IPR011944">
    <property type="entry name" value="Steroid_delta5-4_isomerase"/>
</dbReference>
<name>A0A562ETK2_RHORH</name>
<dbReference type="CDD" id="cd00531">
    <property type="entry name" value="NTF2_like"/>
    <property type="match status" value="1"/>
</dbReference>
<dbReference type="SUPFAM" id="SSF54427">
    <property type="entry name" value="NTF2-like"/>
    <property type="match status" value="1"/>
</dbReference>
<dbReference type="InterPro" id="IPR037401">
    <property type="entry name" value="SnoaL-like"/>
</dbReference>
<accession>A0A562ETK2</accession>
<dbReference type="Proteomes" id="UP000317573">
    <property type="component" value="Unassembled WGS sequence"/>
</dbReference>
<dbReference type="Gene3D" id="3.10.450.50">
    <property type="match status" value="1"/>
</dbReference>
<proteinExistence type="predicted"/>
<evidence type="ECO:0000313" key="2">
    <source>
        <dbReference type="EMBL" id="TWH25004.1"/>
    </source>
</evidence>
<dbReference type="AlphaFoldDB" id="A0A562ETK2"/>
<dbReference type="EMBL" id="VLJT01000001">
    <property type="protein sequence ID" value="TWH25004.1"/>
    <property type="molecule type" value="Genomic_DNA"/>
</dbReference>
<evidence type="ECO:0000259" key="1">
    <source>
        <dbReference type="Pfam" id="PF13577"/>
    </source>
</evidence>
<reference evidence="2 3" key="1">
    <citation type="submission" date="2019-07" db="EMBL/GenBank/DDBJ databases">
        <title>Genome sequencing of lignin-degrading bacterial isolates.</title>
        <authorList>
            <person name="Gladden J."/>
        </authorList>
    </citation>
    <scope>NUCLEOTIDE SEQUENCE [LARGE SCALE GENOMIC DNA]</scope>
    <source>
        <strain evidence="2 3">J45</strain>
    </source>
</reference>
<gene>
    <name evidence="2" type="ORF">L618_000100004590</name>
</gene>
<protein>
    <submittedName>
        <fullName evidence="2">Uncharacterized protein (TIGR02246 family)</fullName>
    </submittedName>
</protein>
<comment type="caution">
    <text evidence="2">The sequence shown here is derived from an EMBL/GenBank/DDBJ whole genome shotgun (WGS) entry which is preliminary data.</text>
</comment>
<feature type="domain" description="SnoaL-like" evidence="1">
    <location>
        <begin position="11"/>
        <end position="132"/>
    </location>
</feature>
<dbReference type="InterPro" id="IPR032710">
    <property type="entry name" value="NTF2-like_dom_sf"/>
</dbReference>